<keyword evidence="3 5" id="KW-1133">Transmembrane helix</keyword>
<evidence type="ECO:0000256" key="1">
    <source>
        <dbReference type="ARBA" id="ARBA00022475"/>
    </source>
</evidence>
<dbReference type="STRING" id="37928.SAMN04489742_2866"/>
<protein>
    <submittedName>
        <fullName evidence="6">Small multidrug resistance family-3 protein</fullName>
    </submittedName>
</protein>
<dbReference type="Pfam" id="PF02694">
    <property type="entry name" value="UPF0060"/>
    <property type="match status" value="1"/>
</dbReference>
<sequence length="112" mass="11868">MTIAKSVLLFALAALAEIGGAWLIWQAVREDRAWWFAGLGVMALGAYGFIAALQPDANFGRVLAGYGGIFIAGSLAWGMVMDGFRPDRWDYVGAAIALVGVAVLMYAPRDGA</sequence>
<feature type="transmembrane region" description="Helical" evidence="5">
    <location>
        <begin position="33"/>
        <end position="53"/>
    </location>
</feature>
<dbReference type="PANTHER" id="PTHR36116">
    <property type="entry name" value="UPF0060 MEMBRANE PROTEIN YNFA"/>
    <property type="match status" value="1"/>
</dbReference>
<dbReference type="GO" id="GO:0005886">
    <property type="term" value="C:plasma membrane"/>
    <property type="evidence" value="ECO:0007669"/>
    <property type="project" value="UniProtKB-SubCell"/>
</dbReference>
<comment type="subcellular location">
    <subcellularLocation>
        <location evidence="5">Cell membrane</location>
        <topology evidence="5">Multi-pass membrane protein</topology>
    </subcellularLocation>
</comment>
<dbReference type="PANTHER" id="PTHR36116:SF1">
    <property type="entry name" value="UPF0060 MEMBRANE PROTEIN YNFA"/>
    <property type="match status" value="1"/>
</dbReference>
<dbReference type="KEGG" id="acry:AC20117_03135"/>
<comment type="similarity">
    <text evidence="5">Belongs to the UPF0060 family.</text>
</comment>
<dbReference type="HAMAP" id="MF_00010">
    <property type="entry name" value="UPF0060"/>
    <property type="match status" value="1"/>
</dbReference>
<keyword evidence="1 5" id="KW-1003">Cell membrane</keyword>
<evidence type="ECO:0000313" key="7">
    <source>
        <dbReference type="Proteomes" id="UP000181917"/>
    </source>
</evidence>
<dbReference type="SUPFAM" id="SSF103481">
    <property type="entry name" value="Multidrug resistance efflux transporter EmrE"/>
    <property type="match status" value="1"/>
</dbReference>
<accession>A0A1H1ECA7</accession>
<keyword evidence="2 5" id="KW-0812">Transmembrane</keyword>
<gene>
    <name evidence="6" type="ORF">SAMN04489742_2866</name>
</gene>
<evidence type="ECO:0000256" key="3">
    <source>
        <dbReference type="ARBA" id="ARBA00022989"/>
    </source>
</evidence>
<keyword evidence="7" id="KW-1185">Reference proteome</keyword>
<feature type="transmembrane region" description="Helical" evidence="5">
    <location>
        <begin position="60"/>
        <end position="79"/>
    </location>
</feature>
<proteinExistence type="inferred from homology"/>
<feature type="transmembrane region" description="Helical" evidence="5">
    <location>
        <begin position="91"/>
        <end position="107"/>
    </location>
</feature>
<dbReference type="RefSeq" id="WP_074701027.1">
    <property type="nucleotide sequence ID" value="NZ_CP018863.1"/>
</dbReference>
<dbReference type="InterPro" id="IPR003844">
    <property type="entry name" value="UPF0060"/>
</dbReference>
<dbReference type="AlphaFoldDB" id="A0A1H1ECA7"/>
<dbReference type="Gene3D" id="1.10.3730.20">
    <property type="match status" value="1"/>
</dbReference>
<reference evidence="6 7" key="1">
    <citation type="submission" date="2016-10" db="EMBL/GenBank/DDBJ databases">
        <authorList>
            <person name="de Groot N.N."/>
        </authorList>
    </citation>
    <scope>NUCLEOTIDE SEQUENCE [LARGE SCALE GENOMIC DNA]</scope>
    <source>
        <strain evidence="6 7">DSM 20117</strain>
    </source>
</reference>
<dbReference type="EMBL" id="FNKH01000002">
    <property type="protein sequence ID" value="SDQ86385.1"/>
    <property type="molecule type" value="Genomic_DNA"/>
</dbReference>
<evidence type="ECO:0000256" key="2">
    <source>
        <dbReference type="ARBA" id="ARBA00022692"/>
    </source>
</evidence>
<name>A0A1H1ECA7_9MICC</name>
<dbReference type="InterPro" id="IPR037185">
    <property type="entry name" value="EmrE-like"/>
</dbReference>
<evidence type="ECO:0000313" key="6">
    <source>
        <dbReference type="EMBL" id="SDQ86385.1"/>
    </source>
</evidence>
<evidence type="ECO:0000256" key="4">
    <source>
        <dbReference type="ARBA" id="ARBA00023136"/>
    </source>
</evidence>
<evidence type="ECO:0000256" key="5">
    <source>
        <dbReference type="HAMAP-Rule" id="MF_00010"/>
    </source>
</evidence>
<organism evidence="6 7">
    <name type="scientific">Crystallibacter crystallopoietes</name>
    <dbReference type="NCBI Taxonomy" id="37928"/>
    <lineage>
        <taxon>Bacteria</taxon>
        <taxon>Bacillati</taxon>
        <taxon>Actinomycetota</taxon>
        <taxon>Actinomycetes</taxon>
        <taxon>Micrococcales</taxon>
        <taxon>Micrococcaceae</taxon>
        <taxon>Crystallibacter</taxon>
    </lineage>
</organism>
<dbReference type="Proteomes" id="UP000181917">
    <property type="component" value="Unassembled WGS sequence"/>
</dbReference>
<dbReference type="NCBIfam" id="NF002586">
    <property type="entry name" value="PRK02237.1"/>
    <property type="match status" value="1"/>
</dbReference>
<keyword evidence="4 5" id="KW-0472">Membrane</keyword>
<dbReference type="OrthoDB" id="123240at2"/>